<feature type="chain" id="PRO_5023844447" evidence="1">
    <location>
        <begin position="23"/>
        <end position="1151"/>
    </location>
</feature>
<dbReference type="KEGG" id="asim:FE240_14845"/>
<dbReference type="Pfam" id="PF23981">
    <property type="entry name" value="DUF7305"/>
    <property type="match status" value="1"/>
</dbReference>
<proteinExistence type="predicted"/>
<keyword evidence="5" id="KW-1185">Reference proteome</keyword>
<dbReference type="AlphaFoldDB" id="A0A5J6WZC4"/>
<gene>
    <name evidence="4" type="ORF">FE240_14845</name>
</gene>
<name>A0A5J6WZC4_9GAMM</name>
<dbReference type="Proteomes" id="UP000594034">
    <property type="component" value="Chromosome"/>
</dbReference>
<dbReference type="InterPro" id="IPR046524">
    <property type="entry name" value="DUF6701"/>
</dbReference>
<evidence type="ECO:0000313" key="4">
    <source>
        <dbReference type="EMBL" id="QFI55850.1"/>
    </source>
</evidence>
<protein>
    <submittedName>
        <fullName evidence="4">MSHA biogenesis protein MshQ</fullName>
    </submittedName>
</protein>
<reference evidence="4 5" key="1">
    <citation type="submission" date="2019-05" db="EMBL/GenBank/DDBJ databases">
        <title>OXA-830, a novel chromosomally encoded expanded-spectrum class D beta-lactamase in Aeromonas simiae.</title>
        <authorList>
            <person name="Zhou W."/>
            <person name="Chen Q."/>
        </authorList>
    </citation>
    <scope>NUCLEOTIDE SEQUENCE [LARGE SCALE GENOMIC DNA]</scope>
    <source>
        <strain evidence="4 5">A6</strain>
    </source>
</reference>
<accession>A0A5J6WZC4</accession>
<evidence type="ECO:0000256" key="1">
    <source>
        <dbReference type="SAM" id="SignalP"/>
    </source>
</evidence>
<feature type="domain" description="DUF7305" evidence="3">
    <location>
        <begin position="337"/>
        <end position="456"/>
    </location>
</feature>
<evidence type="ECO:0000259" key="2">
    <source>
        <dbReference type="Pfam" id="PF20419"/>
    </source>
</evidence>
<feature type="signal peptide" evidence="1">
    <location>
        <begin position="1"/>
        <end position="22"/>
    </location>
</feature>
<keyword evidence="1" id="KW-0732">Signal</keyword>
<evidence type="ECO:0000313" key="5">
    <source>
        <dbReference type="Proteomes" id="UP000594034"/>
    </source>
</evidence>
<organism evidence="4 5">
    <name type="scientific">Aeromonas simiae</name>
    <dbReference type="NCBI Taxonomy" id="218936"/>
    <lineage>
        <taxon>Bacteria</taxon>
        <taxon>Pseudomonadati</taxon>
        <taxon>Pseudomonadota</taxon>
        <taxon>Gammaproteobacteria</taxon>
        <taxon>Aeromonadales</taxon>
        <taxon>Aeromonadaceae</taxon>
        <taxon>Aeromonas</taxon>
    </lineage>
</organism>
<dbReference type="InterPro" id="IPR055729">
    <property type="entry name" value="DUF7305"/>
</dbReference>
<dbReference type="Pfam" id="PF20419">
    <property type="entry name" value="DUF6701"/>
    <property type="match status" value="1"/>
</dbReference>
<dbReference type="EMBL" id="CP040449">
    <property type="protein sequence ID" value="QFI55850.1"/>
    <property type="molecule type" value="Genomic_DNA"/>
</dbReference>
<dbReference type="RefSeq" id="WP_193001983.1">
    <property type="nucleotide sequence ID" value="NZ_CP040449.1"/>
</dbReference>
<feature type="domain" description="DUF6701" evidence="2">
    <location>
        <begin position="569"/>
        <end position="1148"/>
    </location>
</feature>
<evidence type="ECO:0000259" key="3">
    <source>
        <dbReference type="Pfam" id="PF23981"/>
    </source>
</evidence>
<sequence length="1151" mass="120342">MAFIPPGIALLVAAAIVAPAHGADMCNATFDYPVQSHAAPGRLTMTDGALIVGATQPADYPFLSGSFGGMSGCSTQEGSAGGQYVNGTWQSDCGITGALATPLAALAFKADPNDFPAATQDFPSYSSGSDVACNGVVKLNPGNYGSGNWSGWSCQATLVSGKNYYFQTLSLAGGATLDFNGANVFVKTLTMQDSSKLLGMGKLHANRVTLSEGATLSNLAITVHDTLGVTVNKADQLVAARFQPHSLSSLTLGAQSEITLVNGQWAVRSLTMQNNSRIAFVDDGDAATAQLDIYALSMANQSGIDASGGAPAHLQLKLYQSMTMQDGAEVNGYVLAHYLNQLSLGGSHAVTLSLSGGEHWINKINISNGNLSVLVDEKSPARVYVNGDIALREQMSVNAGGAANRLLMYGFGKATLSGNAKLNAMLYVKTGNLDMSGQAVLTGAVSAVNVSMSGWGSKIIHVPFSGDWPGVCQPEGVTLHHFELDHSGAGLTCNPESVTIRACADAACTTLVTEPIGAQLSVTPASNGAWSGGGDVALSAGTALASLRGNQPGVLTIGVASSTLHAESATLCRAAGGTPSLAACDLSFADSGFVFDVQDTYANKPQQVLMKAVKKDDVSQQCVPGFADVSKPVSFWSDYIDPNGNTFGSKVTVNGRAVATSQGAAAPTELAFDAKGEVTLTVNYPDAGKMQLNARHEGSGESAGLVMTGADQFVSRPVGLCLRANEGNCPAGDASCPVFRKTGETFSLSVQGMAWESDHDADLCSGNGTTPNFELSNIALSSEVVAPADGVNGLVGVTSYDHKSALTSLNTINQSVDEVGVLRMTATPPELGYFGYTIPAAKSAPIGRFIPVDFDLSDGAITPACNTFTYMGQPFAAGYTLTARNHNEGTTLNYRGEFAKGSIVMVAADSQDGVDRSARVTALTSSEWVAGVARLDKEVANTRFERGSAPEDPLLQLDFGVRVDDQDGGLSLIVEPDMNAEQSGECQTKSNCDARKLGQQKLFYGRLKVATEQGVDSEPLSLKQEVEFYRGDWQLNELDYCTSLDLSGYEFSDPEQSYQAASQSLTFTNGSIGIGLGNNAPGASLAQVAAGLTRLHLGAPKQPLRVPYKVDLSQQPDQPLWLSDPDTLEGVAIFGNSRGNDRIIYRRESFR</sequence>